<comment type="caution">
    <text evidence="3">The sequence shown here is derived from an EMBL/GenBank/DDBJ whole genome shotgun (WGS) entry which is preliminary data.</text>
</comment>
<accession>A0A200QPF4</accession>
<keyword evidence="4" id="KW-1185">Reference proteome</keyword>
<dbReference type="PANTHER" id="PTHR31170:SF25">
    <property type="entry name" value="BNAA09G04570D PROTEIN"/>
    <property type="match status" value="1"/>
</dbReference>
<evidence type="ECO:0000313" key="4">
    <source>
        <dbReference type="Proteomes" id="UP000195402"/>
    </source>
</evidence>
<keyword evidence="2" id="KW-0472">Membrane</keyword>
<feature type="transmembrane region" description="Helical" evidence="2">
    <location>
        <begin position="509"/>
        <end position="533"/>
    </location>
</feature>
<name>A0A200QPF4_MACCD</name>
<dbReference type="InParanoid" id="A0A200QPF4"/>
<proteinExistence type="predicted"/>
<dbReference type="OMA" id="SCYARIR"/>
<evidence type="ECO:0000313" key="3">
    <source>
        <dbReference type="EMBL" id="OVA12343.1"/>
    </source>
</evidence>
<feature type="region of interest" description="Disordered" evidence="1">
    <location>
        <begin position="1"/>
        <end position="58"/>
    </location>
</feature>
<protein>
    <submittedName>
        <fullName evidence="3">Uncharacterized protein</fullName>
    </submittedName>
</protein>
<sequence length="537" mass="62228">MRRVLTNSVKVIGSSNKAEGGGEIQPKKLPAQPQGDQAGGATSERQHEKHTETQTYNKEEITEIVISINDYLKNPPTDLKFVPPKPYTIDRVRINLREAHKDAFDPKCVSIGPLHRDKPNLKAMEAHKLRFLTKLLGSESTDHDHQQNEPLFDTTTTDDESLEKLVIAMKEMEVKARGCYSSETLDNFGSSEFIQMMILDGCFVVELMRLFAISDVEHVDDPIFSTRWMVPNLQHDLLLLENQLPFIVLKKIYEITRSHKIKKDNNCLEEVALKFFNPLMQCQKMKGCSLISDETVPYHLLGLFHSSFLKFDIRRNDTKTTSPVKQSKLINYVRQLKETGIKFKKTKSLVKQKDERKLINCVRQLKETGIKFKKTEERDLLDIEFKNGILTIAPLHIDDRTGSVFLNFLAYEQCNRDLKPYFTHYLLFFDRLVNSSKDVEILHYKGIIDHSLGSDEEVADLFNKLCKEVVDDVHDCYISKELSAIDQHSRETWHRWKAQLRHKYFSNPWVFLPLLAAIYLLFLSTMQTIFSIFPRSK</sequence>
<keyword evidence="2" id="KW-1133">Transmembrane helix</keyword>
<gene>
    <name evidence="3" type="ORF">BVC80_1799g31</name>
</gene>
<keyword evidence="2" id="KW-0812">Transmembrane</keyword>
<feature type="compositionally biased region" description="Basic and acidic residues" evidence="1">
    <location>
        <begin position="44"/>
        <end position="58"/>
    </location>
</feature>
<evidence type="ECO:0000256" key="2">
    <source>
        <dbReference type="SAM" id="Phobius"/>
    </source>
</evidence>
<dbReference type="Pfam" id="PF03140">
    <property type="entry name" value="DUF247"/>
    <property type="match status" value="1"/>
</dbReference>
<evidence type="ECO:0000256" key="1">
    <source>
        <dbReference type="SAM" id="MobiDB-lite"/>
    </source>
</evidence>
<organism evidence="3 4">
    <name type="scientific">Macleaya cordata</name>
    <name type="common">Five-seeded plume-poppy</name>
    <name type="synonym">Bocconia cordata</name>
    <dbReference type="NCBI Taxonomy" id="56857"/>
    <lineage>
        <taxon>Eukaryota</taxon>
        <taxon>Viridiplantae</taxon>
        <taxon>Streptophyta</taxon>
        <taxon>Embryophyta</taxon>
        <taxon>Tracheophyta</taxon>
        <taxon>Spermatophyta</taxon>
        <taxon>Magnoliopsida</taxon>
        <taxon>Ranunculales</taxon>
        <taxon>Papaveraceae</taxon>
        <taxon>Papaveroideae</taxon>
        <taxon>Macleaya</taxon>
    </lineage>
</organism>
<dbReference type="InterPro" id="IPR004158">
    <property type="entry name" value="DUF247_pln"/>
</dbReference>
<dbReference type="OrthoDB" id="1842647at2759"/>
<reference evidence="3 4" key="1">
    <citation type="journal article" date="2017" name="Mol. Plant">
        <title>The Genome of Medicinal Plant Macleaya cordata Provides New Insights into Benzylisoquinoline Alkaloids Metabolism.</title>
        <authorList>
            <person name="Liu X."/>
            <person name="Liu Y."/>
            <person name="Huang P."/>
            <person name="Ma Y."/>
            <person name="Qing Z."/>
            <person name="Tang Q."/>
            <person name="Cao H."/>
            <person name="Cheng P."/>
            <person name="Zheng Y."/>
            <person name="Yuan Z."/>
            <person name="Zhou Y."/>
            <person name="Liu J."/>
            <person name="Tang Z."/>
            <person name="Zhuo Y."/>
            <person name="Zhang Y."/>
            <person name="Yu L."/>
            <person name="Huang J."/>
            <person name="Yang P."/>
            <person name="Peng Q."/>
            <person name="Zhang J."/>
            <person name="Jiang W."/>
            <person name="Zhang Z."/>
            <person name="Lin K."/>
            <person name="Ro D.K."/>
            <person name="Chen X."/>
            <person name="Xiong X."/>
            <person name="Shang Y."/>
            <person name="Huang S."/>
            <person name="Zeng J."/>
        </authorList>
    </citation>
    <scope>NUCLEOTIDE SEQUENCE [LARGE SCALE GENOMIC DNA]</scope>
    <source>
        <strain evidence="4">cv. BLH2017</strain>
        <tissue evidence="3">Root</tissue>
    </source>
</reference>
<dbReference type="AlphaFoldDB" id="A0A200QPF4"/>
<dbReference type="Proteomes" id="UP000195402">
    <property type="component" value="Unassembled WGS sequence"/>
</dbReference>
<dbReference type="EMBL" id="MVGT01001388">
    <property type="protein sequence ID" value="OVA12343.1"/>
    <property type="molecule type" value="Genomic_DNA"/>
</dbReference>
<dbReference type="PANTHER" id="PTHR31170">
    <property type="entry name" value="BNAC04G53230D PROTEIN"/>
    <property type="match status" value="1"/>
</dbReference>
<feature type="compositionally biased region" description="Polar residues" evidence="1">
    <location>
        <begin position="1"/>
        <end position="17"/>
    </location>
</feature>
<dbReference type="STRING" id="56857.A0A200QPF4"/>